<sequence>MKDADVPAAHFGSPRINKPGDVTRVELRLPTPLAARLYRMAQANGQSVSRAGADALERGLEEVDDVEA</sequence>
<evidence type="ECO:0000256" key="1">
    <source>
        <dbReference type="SAM" id="MobiDB-lite"/>
    </source>
</evidence>
<organism evidence="2 3">
    <name type="scientific">Gordonia otitidis (strain DSM 44809 / CCUG 52243 / JCM 12355 / NBRC 100426 / IFM 10032)</name>
    <dbReference type="NCBI Taxonomy" id="1108044"/>
    <lineage>
        <taxon>Bacteria</taxon>
        <taxon>Bacillati</taxon>
        <taxon>Actinomycetota</taxon>
        <taxon>Actinomycetes</taxon>
        <taxon>Mycobacteriales</taxon>
        <taxon>Gordoniaceae</taxon>
        <taxon>Gordonia</taxon>
    </lineage>
</organism>
<keyword evidence="3" id="KW-1185">Reference proteome</keyword>
<dbReference type="RefSeq" id="WP_007241293.1">
    <property type="nucleotide sequence ID" value="NZ_BAFB01000266.1"/>
</dbReference>
<dbReference type="GO" id="GO:0006355">
    <property type="term" value="P:regulation of DNA-templated transcription"/>
    <property type="evidence" value="ECO:0007669"/>
    <property type="project" value="InterPro"/>
</dbReference>
<accession>H5TUI2</accession>
<name>H5TUI2_GORO1</name>
<feature type="region of interest" description="Disordered" evidence="1">
    <location>
        <begin position="1"/>
        <end position="20"/>
    </location>
</feature>
<dbReference type="AlphaFoldDB" id="H5TUI2"/>
<proteinExistence type="predicted"/>
<dbReference type="InterPro" id="IPR010985">
    <property type="entry name" value="Ribbon_hlx_hlx"/>
</dbReference>
<protein>
    <submittedName>
        <fullName evidence="2">Uncharacterized protein</fullName>
    </submittedName>
</protein>
<evidence type="ECO:0000313" key="2">
    <source>
        <dbReference type="EMBL" id="GAB37140.1"/>
    </source>
</evidence>
<reference evidence="2" key="1">
    <citation type="submission" date="2012-02" db="EMBL/GenBank/DDBJ databases">
        <title>Whole genome shotgun sequence of Gordonia otitidis NBRC 100426.</title>
        <authorList>
            <person name="Yoshida I."/>
            <person name="Hosoyama A."/>
            <person name="Tsuchikane K."/>
            <person name="Katsumata H."/>
            <person name="Yamazaki S."/>
            <person name="Fujita N."/>
        </authorList>
    </citation>
    <scope>NUCLEOTIDE SEQUENCE [LARGE SCALE GENOMIC DNA]</scope>
    <source>
        <strain evidence="2">NBRC 100426</strain>
    </source>
</reference>
<comment type="caution">
    <text evidence="2">The sequence shown here is derived from an EMBL/GenBank/DDBJ whole genome shotgun (WGS) entry which is preliminary data.</text>
</comment>
<evidence type="ECO:0000313" key="3">
    <source>
        <dbReference type="Proteomes" id="UP000005038"/>
    </source>
</evidence>
<dbReference type="Proteomes" id="UP000005038">
    <property type="component" value="Unassembled WGS sequence"/>
</dbReference>
<dbReference type="OrthoDB" id="9850050at2"/>
<gene>
    <name evidence="2" type="ORF">GOOTI_266_00300</name>
</gene>
<dbReference type="EMBL" id="BAFB01000266">
    <property type="protein sequence ID" value="GAB37140.1"/>
    <property type="molecule type" value="Genomic_DNA"/>
</dbReference>
<dbReference type="SUPFAM" id="SSF47598">
    <property type="entry name" value="Ribbon-helix-helix"/>
    <property type="match status" value="1"/>
</dbReference>